<dbReference type="GO" id="GO:0016791">
    <property type="term" value="F:phosphatase activity"/>
    <property type="evidence" value="ECO:0007669"/>
    <property type="project" value="InterPro"/>
</dbReference>
<feature type="non-terminal residue" evidence="8">
    <location>
        <position position="1"/>
    </location>
</feature>
<dbReference type="NCBIfam" id="TIGR01662">
    <property type="entry name" value="HAD-SF-IIIA"/>
    <property type="match status" value="1"/>
</dbReference>
<dbReference type="InterPro" id="IPR004446">
    <property type="entry name" value="Heptose_bisP_phosphatase"/>
</dbReference>
<evidence type="ECO:0000256" key="7">
    <source>
        <dbReference type="ARBA" id="ARBA00031828"/>
    </source>
</evidence>
<dbReference type="OMA" id="MSFPDEC"/>
<dbReference type="RefSeq" id="XP_001417974.1">
    <property type="nucleotide sequence ID" value="XM_001417937.1"/>
</dbReference>
<keyword evidence="5" id="KW-0378">Hydrolase</keyword>
<dbReference type="InterPro" id="IPR036412">
    <property type="entry name" value="HAD-like_sf"/>
</dbReference>
<dbReference type="InterPro" id="IPR006549">
    <property type="entry name" value="HAD-SF_hydro_IIIA"/>
</dbReference>
<dbReference type="Gene3D" id="3.40.50.1000">
    <property type="entry name" value="HAD superfamily/HAD-like"/>
    <property type="match status" value="1"/>
</dbReference>
<sequence>LLDRDGVINVDVGAPGVVDVAQFELIDGAARAVRALNDAGVPTAVVTNQTAIGKGHVSAAYVEDVVHGEMRRALREDAGATLGEIYYAHKARDEPCDRRKPAPGMVVEALAANGLADEPSRAVFIGDTVTDMQAAARAGVRRCLVCTGYGE</sequence>
<dbReference type="STRING" id="436017.A4RXC1"/>
<evidence type="ECO:0000256" key="4">
    <source>
        <dbReference type="ARBA" id="ARBA00022723"/>
    </source>
</evidence>
<evidence type="ECO:0000256" key="3">
    <source>
        <dbReference type="ARBA" id="ARBA00022490"/>
    </source>
</evidence>
<reference evidence="8 9" key="1">
    <citation type="journal article" date="2007" name="Proc. Natl. Acad. Sci. U.S.A.">
        <title>The tiny eukaryote Ostreococcus provides genomic insights into the paradox of plankton speciation.</title>
        <authorList>
            <person name="Palenik B."/>
            <person name="Grimwood J."/>
            <person name="Aerts A."/>
            <person name="Rouze P."/>
            <person name="Salamov A."/>
            <person name="Putnam N."/>
            <person name="Dupont C."/>
            <person name="Jorgensen R."/>
            <person name="Derelle E."/>
            <person name="Rombauts S."/>
            <person name="Zhou K."/>
            <person name="Otillar R."/>
            <person name="Merchant S.S."/>
            <person name="Podell S."/>
            <person name="Gaasterland T."/>
            <person name="Napoli C."/>
            <person name="Gendler K."/>
            <person name="Manuell A."/>
            <person name="Tai V."/>
            <person name="Vallon O."/>
            <person name="Piganeau G."/>
            <person name="Jancek S."/>
            <person name="Heijde M."/>
            <person name="Jabbari K."/>
            <person name="Bowler C."/>
            <person name="Lohr M."/>
            <person name="Robbens S."/>
            <person name="Werner G."/>
            <person name="Dubchak I."/>
            <person name="Pazour G.J."/>
            <person name="Ren Q."/>
            <person name="Paulsen I."/>
            <person name="Delwiche C."/>
            <person name="Schmutz J."/>
            <person name="Rokhsar D."/>
            <person name="Van de Peer Y."/>
            <person name="Moreau H."/>
            <person name="Grigoriev I.V."/>
        </authorList>
    </citation>
    <scope>NUCLEOTIDE SEQUENCE [LARGE SCALE GENOMIC DNA]</scope>
    <source>
        <strain evidence="8 9">CCE9901</strain>
    </source>
</reference>
<accession>A4RXC1</accession>
<dbReference type="GeneID" id="5002041"/>
<protein>
    <recommendedName>
        <fullName evidence="7">D,D-heptose 1,7-bisphosphate phosphatase</fullName>
    </recommendedName>
</protein>
<name>A4RXC1_OSTLU</name>
<dbReference type="SUPFAM" id="SSF56784">
    <property type="entry name" value="HAD-like"/>
    <property type="match status" value="1"/>
</dbReference>
<dbReference type="AlphaFoldDB" id="A4RXC1"/>
<dbReference type="GO" id="GO:0005975">
    <property type="term" value="P:carbohydrate metabolic process"/>
    <property type="evidence" value="ECO:0007669"/>
    <property type="project" value="InterPro"/>
</dbReference>
<dbReference type="KEGG" id="olu:OSTLU_8077"/>
<gene>
    <name evidence="8" type="ORF">OSTLU_8077</name>
</gene>
<dbReference type="PIRSF" id="PIRSF004682">
    <property type="entry name" value="GmhB"/>
    <property type="match status" value="1"/>
</dbReference>
<evidence type="ECO:0000256" key="6">
    <source>
        <dbReference type="ARBA" id="ARBA00023277"/>
    </source>
</evidence>
<evidence type="ECO:0000313" key="8">
    <source>
        <dbReference type="EMBL" id="ABO96267.1"/>
    </source>
</evidence>
<feature type="non-terminal residue" evidence="8">
    <location>
        <position position="151"/>
    </location>
</feature>
<dbReference type="NCBIfam" id="TIGR01656">
    <property type="entry name" value="Histidinol-ppas"/>
    <property type="match status" value="1"/>
</dbReference>
<dbReference type="HOGENOM" id="CLU_085077_1_1_1"/>
<evidence type="ECO:0000256" key="2">
    <source>
        <dbReference type="ARBA" id="ARBA00005628"/>
    </source>
</evidence>
<dbReference type="InterPro" id="IPR023214">
    <property type="entry name" value="HAD_sf"/>
</dbReference>
<keyword evidence="4" id="KW-0479">Metal-binding</keyword>
<dbReference type="OrthoDB" id="498051at2759"/>
<evidence type="ECO:0000256" key="5">
    <source>
        <dbReference type="ARBA" id="ARBA00022801"/>
    </source>
</evidence>
<dbReference type="eggNOG" id="ENOG502S8FE">
    <property type="taxonomic scope" value="Eukaryota"/>
</dbReference>
<keyword evidence="9" id="KW-1185">Reference proteome</keyword>
<dbReference type="PANTHER" id="PTHR42891:SF1">
    <property type="entry name" value="D-GLYCERO-BETA-D-MANNO-HEPTOSE-1,7-BISPHOSPHATE 7-PHOSPHATASE"/>
    <property type="match status" value="1"/>
</dbReference>
<dbReference type="Proteomes" id="UP000001568">
    <property type="component" value="Chromosome 5"/>
</dbReference>
<comment type="subcellular location">
    <subcellularLocation>
        <location evidence="1">Cytoplasm</location>
    </subcellularLocation>
</comment>
<dbReference type="EMBL" id="CP000585">
    <property type="protein sequence ID" value="ABO96267.1"/>
    <property type="molecule type" value="Genomic_DNA"/>
</dbReference>
<evidence type="ECO:0000313" key="9">
    <source>
        <dbReference type="Proteomes" id="UP000001568"/>
    </source>
</evidence>
<dbReference type="Pfam" id="PF00702">
    <property type="entry name" value="Hydrolase"/>
    <property type="match status" value="1"/>
</dbReference>
<keyword evidence="6" id="KW-0119">Carbohydrate metabolism</keyword>
<comment type="similarity">
    <text evidence="2">Belongs to the GmhB family.</text>
</comment>
<keyword evidence="3" id="KW-0963">Cytoplasm</keyword>
<dbReference type="InterPro" id="IPR006543">
    <property type="entry name" value="Histidinol-phos"/>
</dbReference>
<evidence type="ECO:0000256" key="1">
    <source>
        <dbReference type="ARBA" id="ARBA00004496"/>
    </source>
</evidence>
<proteinExistence type="inferred from homology"/>
<dbReference type="GO" id="GO:0046872">
    <property type="term" value="F:metal ion binding"/>
    <property type="evidence" value="ECO:0007669"/>
    <property type="project" value="UniProtKB-KW"/>
</dbReference>
<dbReference type="PANTHER" id="PTHR42891">
    <property type="entry name" value="D-GLYCERO-BETA-D-MANNO-HEPTOSE-1,7-BISPHOSPHATE 7-PHOSPHATASE"/>
    <property type="match status" value="1"/>
</dbReference>
<organism evidence="8 9">
    <name type="scientific">Ostreococcus lucimarinus (strain CCE9901)</name>
    <dbReference type="NCBI Taxonomy" id="436017"/>
    <lineage>
        <taxon>Eukaryota</taxon>
        <taxon>Viridiplantae</taxon>
        <taxon>Chlorophyta</taxon>
        <taxon>Mamiellophyceae</taxon>
        <taxon>Mamiellales</taxon>
        <taxon>Bathycoccaceae</taxon>
        <taxon>Ostreococcus</taxon>
    </lineage>
</organism>
<dbReference type="GO" id="GO:0005737">
    <property type="term" value="C:cytoplasm"/>
    <property type="evidence" value="ECO:0007669"/>
    <property type="project" value="UniProtKB-SubCell"/>
</dbReference>